<protein>
    <submittedName>
        <fullName evidence="3">Uncharacterized protein</fullName>
    </submittedName>
</protein>
<dbReference type="EMBL" id="JABBWK010000025">
    <property type="protein sequence ID" value="KAG1900692.1"/>
    <property type="molecule type" value="Genomic_DNA"/>
</dbReference>
<dbReference type="InterPro" id="IPR046521">
    <property type="entry name" value="DUF6698"/>
</dbReference>
<keyword evidence="4" id="KW-1185">Reference proteome</keyword>
<dbReference type="GO" id="GO:0005634">
    <property type="term" value="C:nucleus"/>
    <property type="evidence" value="ECO:0007669"/>
    <property type="project" value="TreeGrafter"/>
</dbReference>
<reference evidence="3" key="1">
    <citation type="journal article" date="2020" name="New Phytol.">
        <title>Comparative genomics reveals dynamic genome evolution in host specialist ectomycorrhizal fungi.</title>
        <authorList>
            <person name="Lofgren L.A."/>
            <person name="Nguyen N.H."/>
            <person name="Vilgalys R."/>
            <person name="Ruytinx J."/>
            <person name="Liao H.L."/>
            <person name="Branco S."/>
            <person name="Kuo A."/>
            <person name="LaButti K."/>
            <person name="Lipzen A."/>
            <person name="Andreopoulos W."/>
            <person name="Pangilinan J."/>
            <person name="Riley R."/>
            <person name="Hundley H."/>
            <person name="Na H."/>
            <person name="Barry K."/>
            <person name="Grigoriev I.V."/>
            <person name="Stajich J.E."/>
            <person name="Kennedy P.G."/>
        </authorList>
    </citation>
    <scope>NUCLEOTIDE SEQUENCE</scope>
    <source>
        <strain evidence="3">FC203</strain>
    </source>
</reference>
<dbReference type="Gene3D" id="1.10.8.140">
    <property type="entry name" value="PDCD5-like"/>
    <property type="match status" value="1"/>
</dbReference>
<feature type="compositionally biased region" description="Polar residues" evidence="2">
    <location>
        <begin position="1"/>
        <end position="10"/>
    </location>
</feature>
<dbReference type="GO" id="GO:0005829">
    <property type="term" value="C:cytosol"/>
    <property type="evidence" value="ECO:0007669"/>
    <property type="project" value="TreeGrafter"/>
</dbReference>
<dbReference type="AlphaFoldDB" id="A0AAD4E7B7"/>
<evidence type="ECO:0000256" key="2">
    <source>
        <dbReference type="SAM" id="MobiDB-lite"/>
    </source>
</evidence>
<evidence type="ECO:0000313" key="3">
    <source>
        <dbReference type="EMBL" id="KAG1900692.1"/>
    </source>
</evidence>
<dbReference type="GO" id="GO:0003677">
    <property type="term" value="F:DNA binding"/>
    <property type="evidence" value="ECO:0007669"/>
    <property type="project" value="InterPro"/>
</dbReference>
<sequence length="517" mass="58532">MSEAQESQCSQRRKSVDALQLGPRKRPSATDPLVHYGRHFGRTIHALCNFQALLTNGILRMGELAEIPEENFTAEERREHRIFQELLKSVAGLEERLMQGGDDEVDAVAELASISVFYVFNLASHFTYHKFTKGASGARGDDTKSLKGSVLDWITPKGQSLVPPLARNVKIDRGFHHERTGALLCPAGLDWSNAETKTKLRNGEIIVTGDQWPLFLYADYHYDPEDPWNGLLRSALLVSAYKHVFTSPSSVDKEPKATRSGNARIHGMTRVTLPSIAYIATQVRFSLTSSPVFSRTDTVTDSERFYNSILEVFEDPDEKQEVDDLVVWWNRQIFPSYSSAQRPLVKNSALARIREKRARMKEPGSVPDGSSGTIHQIVPISNLILTGDPYYNNFHNFKHLSMENLQGLSPQNPNVSAEEESKRKVAEDEMRRDMMATILDSAARERLSRIALVSPDRSRQVETIIMRMAQSGQLRGRVSEQQLIDLLDQMEDARSKSTTKTTIVYQRRRDFDDEDDF</sequence>
<dbReference type="SUPFAM" id="SSF46950">
    <property type="entry name" value="Double-stranded DNA-binding domain"/>
    <property type="match status" value="1"/>
</dbReference>
<comment type="caution">
    <text evidence="3">The sequence shown here is derived from an EMBL/GenBank/DDBJ whole genome shotgun (WGS) entry which is preliminary data.</text>
</comment>
<dbReference type="GeneID" id="64661262"/>
<gene>
    <name evidence="3" type="ORF">F5891DRAFT_1188178</name>
</gene>
<proteinExistence type="inferred from homology"/>
<dbReference type="PANTHER" id="PTHR10840:SF0">
    <property type="entry name" value="PROGRAMMED CELL DEATH PROTEIN 5"/>
    <property type="match status" value="1"/>
</dbReference>
<organism evidence="3 4">
    <name type="scientific">Suillus fuscotomentosus</name>
    <dbReference type="NCBI Taxonomy" id="1912939"/>
    <lineage>
        <taxon>Eukaryota</taxon>
        <taxon>Fungi</taxon>
        <taxon>Dikarya</taxon>
        <taxon>Basidiomycota</taxon>
        <taxon>Agaricomycotina</taxon>
        <taxon>Agaricomycetes</taxon>
        <taxon>Agaricomycetidae</taxon>
        <taxon>Boletales</taxon>
        <taxon>Suillineae</taxon>
        <taxon>Suillaceae</taxon>
        <taxon>Suillus</taxon>
    </lineage>
</organism>
<dbReference type="InterPro" id="IPR036883">
    <property type="entry name" value="PDCD5-like_sf"/>
</dbReference>
<dbReference type="Pfam" id="PF01984">
    <property type="entry name" value="dsDNA_bind"/>
    <property type="match status" value="1"/>
</dbReference>
<dbReference type="PANTHER" id="PTHR10840">
    <property type="entry name" value="PROGRAMMED CELL DEATH PROTEIN 5"/>
    <property type="match status" value="1"/>
</dbReference>
<evidence type="ECO:0000313" key="4">
    <source>
        <dbReference type="Proteomes" id="UP001195769"/>
    </source>
</evidence>
<feature type="region of interest" description="Disordered" evidence="2">
    <location>
        <begin position="408"/>
        <end position="427"/>
    </location>
</feature>
<feature type="region of interest" description="Disordered" evidence="2">
    <location>
        <begin position="1"/>
        <end position="32"/>
    </location>
</feature>
<dbReference type="InterPro" id="IPR002836">
    <property type="entry name" value="PDCD5-like"/>
</dbReference>
<dbReference type="RefSeq" id="XP_041226268.1">
    <property type="nucleotide sequence ID" value="XM_041366964.1"/>
</dbReference>
<dbReference type="Proteomes" id="UP001195769">
    <property type="component" value="Unassembled WGS sequence"/>
</dbReference>
<evidence type="ECO:0000256" key="1">
    <source>
        <dbReference type="ARBA" id="ARBA00010490"/>
    </source>
</evidence>
<comment type="similarity">
    <text evidence="1">Belongs to the PDCD5 family.</text>
</comment>
<name>A0AAD4E7B7_9AGAM</name>
<accession>A0AAD4E7B7</accession>
<dbReference type="Pfam" id="PF20414">
    <property type="entry name" value="DUF6698"/>
    <property type="match status" value="1"/>
</dbReference>